<accession>A0A6A6C921</accession>
<sequence length="341" mass="38384">MYGSAHPCAGRPASAVLLHLLAFNSARHDTSSRPTLSRHLRRLKDTMAKAFPFFRLSRELRDEIYKEVGGDTIEFNLIPAPKDRDSTAEDENPTMAVKVVGAPTLAPLLVSRDFKHEYEMEVRREMGLVAIGPLESEVQTLALYEDGKADRCLRWCCALLIQMWKPTDSPTVERYDAVLDLLLPYTDNLQMVTYALLDRLPTDGSEQVMPETVLDASAFDERLIKPKNQIKDIRLTSCHYFEGHKLSLPQSMRPLRDVISKYPLLFRWANQIGWPRVRGVIQASDCNVMAYEAVAVRDECGGFVGLDYLIAPCAGFNHEGVMRGVEGVLEERRDRGAGRAS</sequence>
<dbReference type="RefSeq" id="XP_033662825.1">
    <property type="nucleotide sequence ID" value="XM_033813982.1"/>
</dbReference>
<evidence type="ECO:0000313" key="1">
    <source>
        <dbReference type="EMBL" id="KAF2161936.1"/>
    </source>
</evidence>
<organism evidence="1 2">
    <name type="scientific">Zasmidium cellare ATCC 36951</name>
    <dbReference type="NCBI Taxonomy" id="1080233"/>
    <lineage>
        <taxon>Eukaryota</taxon>
        <taxon>Fungi</taxon>
        <taxon>Dikarya</taxon>
        <taxon>Ascomycota</taxon>
        <taxon>Pezizomycotina</taxon>
        <taxon>Dothideomycetes</taxon>
        <taxon>Dothideomycetidae</taxon>
        <taxon>Mycosphaerellales</taxon>
        <taxon>Mycosphaerellaceae</taxon>
        <taxon>Zasmidium</taxon>
    </lineage>
</organism>
<protein>
    <submittedName>
        <fullName evidence="1">Uncharacterized protein</fullName>
    </submittedName>
</protein>
<dbReference type="OrthoDB" id="10661811at2759"/>
<gene>
    <name evidence="1" type="ORF">M409DRAFT_58708</name>
</gene>
<dbReference type="AlphaFoldDB" id="A0A6A6C921"/>
<proteinExistence type="predicted"/>
<name>A0A6A6C921_ZASCE</name>
<dbReference type="EMBL" id="ML993616">
    <property type="protein sequence ID" value="KAF2161936.1"/>
    <property type="molecule type" value="Genomic_DNA"/>
</dbReference>
<dbReference type="Proteomes" id="UP000799537">
    <property type="component" value="Unassembled WGS sequence"/>
</dbReference>
<reference evidence="1" key="1">
    <citation type="journal article" date="2020" name="Stud. Mycol.">
        <title>101 Dothideomycetes genomes: a test case for predicting lifestyles and emergence of pathogens.</title>
        <authorList>
            <person name="Haridas S."/>
            <person name="Albert R."/>
            <person name="Binder M."/>
            <person name="Bloem J."/>
            <person name="Labutti K."/>
            <person name="Salamov A."/>
            <person name="Andreopoulos B."/>
            <person name="Baker S."/>
            <person name="Barry K."/>
            <person name="Bills G."/>
            <person name="Bluhm B."/>
            <person name="Cannon C."/>
            <person name="Castanera R."/>
            <person name="Culley D."/>
            <person name="Daum C."/>
            <person name="Ezra D."/>
            <person name="Gonzalez J."/>
            <person name="Henrissat B."/>
            <person name="Kuo A."/>
            <person name="Liang C."/>
            <person name="Lipzen A."/>
            <person name="Lutzoni F."/>
            <person name="Magnuson J."/>
            <person name="Mondo S."/>
            <person name="Nolan M."/>
            <person name="Ohm R."/>
            <person name="Pangilinan J."/>
            <person name="Park H.-J."/>
            <person name="Ramirez L."/>
            <person name="Alfaro M."/>
            <person name="Sun H."/>
            <person name="Tritt A."/>
            <person name="Yoshinaga Y."/>
            <person name="Zwiers L.-H."/>
            <person name="Turgeon B."/>
            <person name="Goodwin S."/>
            <person name="Spatafora J."/>
            <person name="Crous P."/>
            <person name="Grigoriev I."/>
        </authorList>
    </citation>
    <scope>NUCLEOTIDE SEQUENCE</scope>
    <source>
        <strain evidence="1">ATCC 36951</strain>
    </source>
</reference>
<evidence type="ECO:0000313" key="2">
    <source>
        <dbReference type="Proteomes" id="UP000799537"/>
    </source>
</evidence>
<keyword evidence="2" id="KW-1185">Reference proteome</keyword>
<dbReference type="GeneID" id="54567254"/>